<accession>A0A1N7PTH4</accession>
<name>A0A1N7PTH4_9GAMM</name>
<dbReference type="EMBL" id="FTOH01000011">
    <property type="protein sequence ID" value="SIT13845.1"/>
    <property type="molecule type" value="Genomic_DNA"/>
</dbReference>
<reference evidence="2" key="1">
    <citation type="submission" date="2017-01" db="EMBL/GenBank/DDBJ databases">
        <authorList>
            <person name="Varghese N."/>
            <person name="Submissions S."/>
        </authorList>
    </citation>
    <scope>NUCLEOTIDE SEQUENCE [LARGE SCALE GENOMIC DNA]</scope>
    <source>
        <strain evidence="2">DSM 24913</strain>
    </source>
</reference>
<protein>
    <submittedName>
        <fullName evidence="1">Uncharacterized protein</fullName>
    </submittedName>
</protein>
<organism evidence="1 2">
    <name type="scientific">Thalassolituus maritimus</name>
    <dbReference type="NCBI Taxonomy" id="484498"/>
    <lineage>
        <taxon>Bacteria</taxon>
        <taxon>Pseudomonadati</taxon>
        <taxon>Pseudomonadota</taxon>
        <taxon>Gammaproteobacteria</taxon>
        <taxon>Oceanospirillales</taxon>
        <taxon>Oceanospirillaceae</taxon>
        <taxon>Thalassolituus</taxon>
    </lineage>
</organism>
<dbReference type="STRING" id="484498.SAMN05421686_11157"/>
<gene>
    <name evidence="1" type="ORF">SAMN05421686_11157</name>
</gene>
<sequence length="194" mass="21013">MSVLFCEWRPVTSKTQGIVYNQHLAVTIRSDANADGRDGQCRGNTVSQVVGNMFDHQHKGVGFLNRSCLLLNPKHLPSIVPNLGKAIGGLWQQAGMPTTARPFFTRCAITSVLVPSSSMPSASVPRSRLALANVCSGVRSDSKGRSPIIWVSGALLCGRSEDLRRQPRNNANGEVPSCLISVQLENRGAWHPIQ</sequence>
<keyword evidence="2" id="KW-1185">Reference proteome</keyword>
<dbReference type="AlphaFoldDB" id="A0A1N7PTH4"/>
<evidence type="ECO:0000313" key="1">
    <source>
        <dbReference type="EMBL" id="SIT13845.1"/>
    </source>
</evidence>
<proteinExistence type="predicted"/>
<dbReference type="Proteomes" id="UP000185639">
    <property type="component" value="Unassembled WGS sequence"/>
</dbReference>
<evidence type="ECO:0000313" key="2">
    <source>
        <dbReference type="Proteomes" id="UP000185639"/>
    </source>
</evidence>